<name>A0AAD5W106_9AGAR</name>
<feature type="transmembrane region" description="Helical" evidence="8">
    <location>
        <begin position="208"/>
        <end position="226"/>
    </location>
</feature>
<sequence>MSAAAARFLFILVLVLNVVLWSNSRYNQAIVTKSIHHRETSLVRRISAELLQHGEISSSKECYPMTIPQQDQCSHVEQHCPPSTTFLSIDYLHFYFCSDHVLRPLLFTSLVLWLIFLFSTLGISASDFFTPNLASIAQLLGLDENVAGVTFLAFGNGSPDLFSTLSAMRAGSGSLAIGELLGAASFIVSCVVGSMCIIKPFRVHKGPFLRDVGFFTVAVGVVLYILHDGELQMVESGLLVGMYVLYAAIVVVGSWWEKKQERKRQREALVRNEYGADMPVFPPYSDEPSTSTRAESDTLDVEAPTATRARAISSPVPPPPSLHIDLPQRPRSRSPSPSPRLSQLPHFSLVGALEFRDVVASLKHQAARKSLDIFESPVTPYAGGHYHRDRTQSARTARSEPHSLHTSWYRDEESNGNLAANLRLGRRTSRPSSVVSPISQEEESRIQRRDEGEGYFGRPSRDEDTMAASMPSIYRTPASPSETETEEEIFIPPSKRQRAWGAIKHVLHTLFPTLHHFRQQSILGKIASVFAAPAVMLLTVTLPVVVIRYDSSYQTAEKLLKDHDAQLVEFEEEGVERVLIAEEEVQENLHELSFNKWLTAVQCVLGPLFCAGVLFKTNKHEGWIMLGTGVAGLITGTLVLIFATNGLHPTAKMARCSMGFLVAIVWIMAIADEVVHVLQTFGHIFGLSDAIIGLTIFAVGNSLADLVANMSVAVFAPIMGFSACFGGPMLNILLGIGLSGSWIVHQTQKPYHVSLSTTLLVSAIGLLILLGATLIFVPMNDYYLTRRWGILLIASYVVIMTINVIVEVMGID</sequence>
<feature type="compositionally biased region" description="Basic and acidic residues" evidence="7">
    <location>
        <begin position="389"/>
        <end position="413"/>
    </location>
</feature>
<keyword evidence="6 8" id="KW-0472">Membrane</keyword>
<evidence type="ECO:0000256" key="3">
    <source>
        <dbReference type="ARBA" id="ARBA00022448"/>
    </source>
</evidence>
<keyword evidence="4 8" id="KW-0812">Transmembrane</keyword>
<protein>
    <recommendedName>
        <fullName evidence="9">Sodium/calcium exchanger membrane region domain-containing protein</fullName>
    </recommendedName>
</protein>
<dbReference type="InterPro" id="IPR051359">
    <property type="entry name" value="CaCA_antiporter"/>
</dbReference>
<evidence type="ECO:0000256" key="6">
    <source>
        <dbReference type="ARBA" id="ARBA00023136"/>
    </source>
</evidence>
<comment type="caution">
    <text evidence="10">The sequence shown here is derived from an EMBL/GenBank/DDBJ whole genome shotgun (WGS) entry which is preliminary data.</text>
</comment>
<feature type="transmembrane region" description="Helical" evidence="8">
    <location>
        <begin position="238"/>
        <end position="256"/>
    </location>
</feature>
<feature type="transmembrane region" description="Helical" evidence="8">
    <location>
        <begin position="622"/>
        <end position="644"/>
    </location>
</feature>
<dbReference type="GO" id="GO:0008324">
    <property type="term" value="F:monoatomic cation transmembrane transporter activity"/>
    <property type="evidence" value="ECO:0007669"/>
    <property type="project" value="TreeGrafter"/>
</dbReference>
<feature type="domain" description="Sodium/calcium exchanger membrane region" evidence="9">
    <location>
        <begin position="112"/>
        <end position="251"/>
    </location>
</feature>
<feature type="transmembrane region" description="Helical" evidence="8">
    <location>
        <begin position="175"/>
        <end position="196"/>
    </location>
</feature>
<reference evidence="10" key="1">
    <citation type="submission" date="2022-07" db="EMBL/GenBank/DDBJ databases">
        <title>Genome Sequence of Leucocoprinus birnbaumii.</title>
        <authorList>
            <person name="Buettner E."/>
        </authorList>
    </citation>
    <scope>NUCLEOTIDE SEQUENCE</scope>
    <source>
        <strain evidence="10">VT141</strain>
    </source>
</reference>
<feature type="transmembrane region" description="Helical" evidence="8">
    <location>
        <begin position="650"/>
        <end position="669"/>
    </location>
</feature>
<evidence type="ECO:0000256" key="8">
    <source>
        <dbReference type="SAM" id="Phobius"/>
    </source>
</evidence>
<gene>
    <name evidence="10" type="ORF">NP233_g2304</name>
</gene>
<evidence type="ECO:0000259" key="9">
    <source>
        <dbReference type="Pfam" id="PF01699"/>
    </source>
</evidence>
<keyword evidence="11" id="KW-1185">Reference proteome</keyword>
<evidence type="ECO:0000256" key="2">
    <source>
        <dbReference type="ARBA" id="ARBA00008170"/>
    </source>
</evidence>
<feature type="region of interest" description="Disordered" evidence="7">
    <location>
        <begin position="279"/>
        <end position="343"/>
    </location>
</feature>
<feature type="transmembrane region" description="Helical" evidence="8">
    <location>
        <begin position="526"/>
        <end position="549"/>
    </location>
</feature>
<feature type="transmembrane region" description="Helical" evidence="8">
    <location>
        <begin position="6"/>
        <end position="23"/>
    </location>
</feature>
<feature type="transmembrane region" description="Helical" evidence="8">
    <location>
        <begin position="105"/>
        <end position="125"/>
    </location>
</feature>
<feature type="compositionally biased region" description="Low complexity" evidence="7">
    <location>
        <begin position="327"/>
        <end position="343"/>
    </location>
</feature>
<dbReference type="AlphaFoldDB" id="A0AAD5W106"/>
<dbReference type="PANTHER" id="PTHR12266">
    <property type="entry name" value="NA+/CA2+ K+ INDEPENDENT EXCHANGER"/>
    <property type="match status" value="1"/>
</dbReference>
<feature type="compositionally biased region" description="Low complexity" evidence="7">
    <location>
        <begin position="430"/>
        <end position="439"/>
    </location>
</feature>
<organism evidence="10 11">
    <name type="scientific">Leucocoprinus birnbaumii</name>
    <dbReference type="NCBI Taxonomy" id="56174"/>
    <lineage>
        <taxon>Eukaryota</taxon>
        <taxon>Fungi</taxon>
        <taxon>Dikarya</taxon>
        <taxon>Basidiomycota</taxon>
        <taxon>Agaricomycotina</taxon>
        <taxon>Agaricomycetes</taxon>
        <taxon>Agaricomycetidae</taxon>
        <taxon>Agaricales</taxon>
        <taxon>Agaricineae</taxon>
        <taxon>Agaricaceae</taxon>
        <taxon>Leucocoprinus</taxon>
    </lineage>
</organism>
<evidence type="ECO:0000256" key="1">
    <source>
        <dbReference type="ARBA" id="ARBA00004141"/>
    </source>
</evidence>
<dbReference type="PANTHER" id="PTHR12266:SF0">
    <property type="entry name" value="MITOCHONDRIAL SODIUM_CALCIUM EXCHANGER PROTEIN"/>
    <property type="match status" value="1"/>
</dbReference>
<evidence type="ECO:0000313" key="10">
    <source>
        <dbReference type="EMBL" id="KAJ3573637.1"/>
    </source>
</evidence>
<evidence type="ECO:0000256" key="4">
    <source>
        <dbReference type="ARBA" id="ARBA00022692"/>
    </source>
</evidence>
<feature type="transmembrane region" description="Helical" evidence="8">
    <location>
        <begin position="712"/>
        <end position="734"/>
    </location>
</feature>
<dbReference type="Pfam" id="PF01699">
    <property type="entry name" value="Na_Ca_ex"/>
    <property type="match status" value="2"/>
</dbReference>
<feature type="transmembrane region" description="Helical" evidence="8">
    <location>
        <begin position="755"/>
        <end position="776"/>
    </location>
</feature>
<evidence type="ECO:0000256" key="5">
    <source>
        <dbReference type="ARBA" id="ARBA00022989"/>
    </source>
</evidence>
<feature type="compositionally biased region" description="Basic and acidic residues" evidence="7">
    <location>
        <begin position="442"/>
        <end position="452"/>
    </location>
</feature>
<dbReference type="GO" id="GO:0006874">
    <property type="term" value="P:intracellular calcium ion homeostasis"/>
    <property type="evidence" value="ECO:0007669"/>
    <property type="project" value="TreeGrafter"/>
</dbReference>
<proteinExistence type="inferred from homology"/>
<evidence type="ECO:0000256" key="7">
    <source>
        <dbReference type="SAM" id="MobiDB-lite"/>
    </source>
</evidence>
<comment type="similarity">
    <text evidence="2">Belongs to the Ca(2+):cation antiporter (CaCA) (TC 2.A.19) family.</text>
</comment>
<feature type="domain" description="Sodium/calcium exchanger membrane region" evidence="9">
    <location>
        <begin position="659"/>
        <end position="803"/>
    </location>
</feature>
<keyword evidence="3" id="KW-0813">Transport</keyword>
<comment type="subcellular location">
    <subcellularLocation>
        <location evidence="1">Membrane</location>
        <topology evidence="1">Multi-pass membrane protein</topology>
    </subcellularLocation>
</comment>
<dbReference type="EMBL" id="JANIEX010000096">
    <property type="protein sequence ID" value="KAJ3573637.1"/>
    <property type="molecule type" value="Genomic_DNA"/>
</dbReference>
<dbReference type="InterPro" id="IPR004837">
    <property type="entry name" value="NaCa_Exmemb"/>
</dbReference>
<keyword evidence="5 8" id="KW-1133">Transmembrane helix</keyword>
<feature type="region of interest" description="Disordered" evidence="7">
    <location>
        <begin position="384"/>
        <end position="464"/>
    </location>
</feature>
<evidence type="ECO:0000313" key="11">
    <source>
        <dbReference type="Proteomes" id="UP001213000"/>
    </source>
</evidence>
<dbReference type="Proteomes" id="UP001213000">
    <property type="component" value="Unassembled WGS sequence"/>
</dbReference>
<dbReference type="InterPro" id="IPR044880">
    <property type="entry name" value="NCX_ion-bd_dom_sf"/>
</dbReference>
<dbReference type="GO" id="GO:0016020">
    <property type="term" value="C:membrane"/>
    <property type="evidence" value="ECO:0007669"/>
    <property type="project" value="UniProtKB-SubCell"/>
</dbReference>
<dbReference type="Gene3D" id="1.20.1420.30">
    <property type="entry name" value="NCX, central ion-binding region"/>
    <property type="match status" value="2"/>
</dbReference>
<accession>A0AAD5W106</accession>
<feature type="transmembrane region" description="Helical" evidence="8">
    <location>
        <begin position="788"/>
        <end position="806"/>
    </location>
</feature>